<comment type="caution">
    <text evidence="8">The sequence shown here is derived from an EMBL/GenBank/DDBJ whole genome shotgun (WGS) entry which is preliminary data.</text>
</comment>
<name>A0A2A7UW06_COMTR</name>
<dbReference type="NCBIfam" id="TIGR02937">
    <property type="entry name" value="sigma70-ECF"/>
    <property type="match status" value="1"/>
</dbReference>
<dbReference type="STRING" id="1219032.GCA_001515545_00122"/>
<dbReference type="Pfam" id="PF04542">
    <property type="entry name" value="Sigma70_r2"/>
    <property type="match status" value="1"/>
</dbReference>
<dbReference type="EMBL" id="PDEA01000001">
    <property type="protein sequence ID" value="PEH89539.1"/>
    <property type="molecule type" value="Genomic_DNA"/>
</dbReference>
<dbReference type="Proteomes" id="UP000220246">
    <property type="component" value="Unassembled WGS sequence"/>
</dbReference>
<accession>A0A2A7UW06</accession>
<dbReference type="SUPFAM" id="SSF88659">
    <property type="entry name" value="Sigma3 and sigma4 domains of RNA polymerase sigma factors"/>
    <property type="match status" value="1"/>
</dbReference>
<keyword evidence="4" id="KW-0804">Transcription</keyword>
<evidence type="ECO:0000256" key="2">
    <source>
        <dbReference type="ARBA" id="ARBA00023015"/>
    </source>
</evidence>
<evidence type="ECO:0000256" key="3">
    <source>
        <dbReference type="ARBA" id="ARBA00023082"/>
    </source>
</evidence>
<dbReference type="InterPro" id="IPR036388">
    <property type="entry name" value="WH-like_DNA-bd_sf"/>
</dbReference>
<feature type="domain" description="RNA polymerase sigma-70 region 2" evidence="6">
    <location>
        <begin position="37"/>
        <end position="101"/>
    </location>
</feature>
<dbReference type="OrthoDB" id="192021at2"/>
<protein>
    <submittedName>
        <fullName evidence="8">RNA polymerase subunit sigma</fullName>
    </submittedName>
</protein>
<dbReference type="Gene3D" id="1.10.10.10">
    <property type="entry name" value="Winged helix-like DNA-binding domain superfamily/Winged helix DNA-binding domain"/>
    <property type="match status" value="1"/>
</dbReference>
<evidence type="ECO:0000313" key="9">
    <source>
        <dbReference type="Proteomes" id="UP000220246"/>
    </source>
</evidence>
<evidence type="ECO:0000313" key="8">
    <source>
        <dbReference type="EMBL" id="PEH89539.1"/>
    </source>
</evidence>
<organism evidence="8 9">
    <name type="scientific">Comamonas terrigena</name>
    <dbReference type="NCBI Taxonomy" id="32013"/>
    <lineage>
        <taxon>Bacteria</taxon>
        <taxon>Pseudomonadati</taxon>
        <taxon>Pseudomonadota</taxon>
        <taxon>Betaproteobacteria</taxon>
        <taxon>Burkholderiales</taxon>
        <taxon>Comamonadaceae</taxon>
        <taxon>Comamonas</taxon>
    </lineage>
</organism>
<dbReference type="InterPro" id="IPR014284">
    <property type="entry name" value="RNA_pol_sigma-70_dom"/>
</dbReference>
<keyword evidence="2" id="KW-0805">Transcription regulation</keyword>
<keyword evidence="9" id="KW-1185">Reference proteome</keyword>
<dbReference type="Gene3D" id="1.10.1740.10">
    <property type="match status" value="1"/>
</dbReference>
<feature type="region of interest" description="Disordered" evidence="5">
    <location>
        <begin position="197"/>
        <end position="220"/>
    </location>
</feature>
<dbReference type="InterPro" id="IPR039425">
    <property type="entry name" value="RNA_pol_sigma-70-like"/>
</dbReference>
<comment type="similarity">
    <text evidence="1">Belongs to the sigma-70 factor family. ECF subfamily.</text>
</comment>
<dbReference type="AlphaFoldDB" id="A0A2A7UW06"/>
<dbReference type="InterPro" id="IPR013249">
    <property type="entry name" value="RNA_pol_sigma70_r4_t2"/>
</dbReference>
<evidence type="ECO:0000256" key="5">
    <source>
        <dbReference type="SAM" id="MobiDB-lite"/>
    </source>
</evidence>
<gene>
    <name evidence="8" type="ORF">CRM82_13845</name>
</gene>
<dbReference type="PANTHER" id="PTHR43133">
    <property type="entry name" value="RNA POLYMERASE ECF-TYPE SIGMA FACTO"/>
    <property type="match status" value="1"/>
</dbReference>
<reference evidence="9" key="1">
    <citation type="submission" date="2017-09" db="EMBL/GenBank/DDBJ databases">
        <title>FDA dAtabase for Regulatory Grade micrObial Sequences (FDA-ARGOS): Supporting development and validation of Infectious Disease Dx tests.</title>
        <authorList>
            <person name="Minogue T."/>
            <person name="Wolcott M."/>
            <person name="Wasieloski L."/>
            <person name="Aguilar W."/>
            <person name="Moore D."/>
            <person name="Tallon L."/>
            <person name="Sadzewicz L."/>
            <person name="Ott S."/>
            <person name="Zhao X."/>
            <person name="Nagaraj S."/>
            <person name="Vavikolanu K."/>
            <person name="Aluvathingal J."/>
            <person name="Nadendla S."/>
            <person name="Sichtig H."/>
        </authorList>
    </citation>
    <scope>NUCLEOTIDE SEQUENCE [LARGE SCALE GENOMIC DNA]</scope>
    <source>
        <strain evidence="9">FDAARGOS_394</strain>
    </source>
</reference>
<feature type="domain" description="RNA polymerase sigma factor 70 region 4 type 2" evidence="7">
    <location>
        <begin position="142"/>
        <end position="193"/>
    </location>
</feature>
<dbReference type="InterPro" id="IPR007627">
    <property type="entry name" value="RNA_pol_sigma70_r2"/>
</dbReference>
<evidence type="ECO:0000259" key="6">
    <source>
        <dbReference type="Pfam" id="PF04542"/>
    </source>
</evidence>
<dbReference type="Pfam" id="PF08281">
    <property type="entry name" value="Sigma70_r4_2"/>
    <property type="match status" value="1"/>
</dbReference>
<dbReference type="InterPro" id="IPR013325">
    <property type="entry name" value="RNA_pol_sigma_r2"/>
</dbReference>
<dbReference type="CDD" id="cd06171">
    <property type="entry name" value="Sigma70_r4"/>
    <property type="match status" value="1"/>
</dbReference>
<dbReference type="PANTHER" id="PTHR43133:SF63">
    <property type="entry name" value="RNA POLYMERASE SIGMA FACTOR FECI-RELATED"/>
    <property type="match status" value="1"/>
</dbReference>
<dbReference type="InterPro" id="IPR013324">
    <property type="entry name" value="RNA_pol_sigma_r3/r4-like"/>
</dbReference>
<dbReference type="GO" id="GO:0003677">
    <property type="term" value="F:DNA binding"/>
    <property type="evidence" value="ECO:0007669"/>
    <property type="project" value="InterPro"/>
</dbReference>
<evidence type="ECO:0000256" key="1">
    <source>
        <dbReference type="ARBA" id="ARBA00010641"/>
    </source>
</evidence>
<proteinExistence type="inferred from homology"/>
<keyword evidence="3" id="KW-0731">Sigma factor</keyword>
<feature type="compositionally biased region" description="Low complexity" evidence="5">
    <location>
        <begin position="202"/>
        <end position="220"/>
    </location>
</feature>
<evidence type="ECO:0000256" key="4">
    <source>
        <dbReference type="ARBA" id="ARBA00023163"/>
    </source>
</evidence>
<dbReference type="SUPFAM" id="SSF88946">
    <property type="entry name" value="Sigma2 domain of RNA polymerase sigma factors"/>
    <property type="match status" value="1"/>
</dbReference>
<dbReference type="GO" id="GO:0016987">
    <property type="term" value="F:sigma factor activity"/>
    <property type="evidence" value="ECO:0007669"/>
    <property type="project" value="UniProtKB-KW"/>
</dbReference>
<dbReference type="GO" id="GO:0006352">
    <property type="term" value="P:DNA-templated transcription initiation"/>
    <property type="evidence" value="ECO:0007669"/>
    <property type="project" value="InterPro"/>
</dbReference>
<sequence length="220" mass="24293">MILTIIYTYTRPPRGHRSPWPDALRRRRPPSLICPVVAHYYRELLRFLQGTVRDRDTAADLAQESYARVLAVQESGEPIAEPRALLYRTARNLVIDQYRRSEVRGTYAATEGDAATDAADWTAGPEALEPEVAAMSSQTVDALLAAIGELPLRCREAFILHKFDGLSQAEVARQMGISVTMVERHIKQGMQACRARQEQMQGSGTSTPASAATAAPRSGR</sequence>
<evidence type="ECO:0000259" key="7">
    <source>
        <dbReference type="Pfam" id="PF08281"/>
    </source>
</evidence>